<gene>
    <name evidence="1" type="primary">pol</name>
    <name evidence="1" type="ORF">CR513_20807</name>
</gene>
<proteinExistence type="predicted"/>
<dbReference type="InterPro" id="IPR050951">
    <property type="entry name" value="Retrovirus_Pol_polyprotein"/>
</dbReference>
<dbReference type="AlphaFoldDB" id="A0A371H170"/>
<evidence type="ECO:0000313" key="2">
    <source>
        <dbReference type="Proteomes" id="UP000257109"/>
    </source>
</evidence>
<dbReference type="Gene3D" id="3.30.70.270">
    <property type="match status" value="2"/>
</dbReference>
<organism evidence="1 2">
    <name type="scientific">Mucuna pruriens</name>
    <name type="common">Velvet bean</name>
    <name type="synonym">Dolichos pruriens</name>
    <dbReference type="NCBI Taxonomy" id="157652"/>
    <lineage>
        <taxon>Eukaryota</taxon>
        <taxon>Viridiplantae</taxon>
        <taxon>Streptophyta</taxon>
        <taxon>Embryophyta</taxon>
        <taxon>Tracheophyta</taxon>
        <taxon>Spermatophyta</taxon>
        <taxon>Magnoliopsida</taxon>
        <taxon>eudicotyledons</taxon>
        <taxon>Gunneridae</taxon>
        <taxon>Pentapetalae</taxon>
        <taxon>rosids</taxon>
        <taxon>fabids</taxon>
        <taxon>Fabales</taxon>
        <taxon>Fabaceae</taxon>
        <taxon>Papilionoideae</taxon>
        <taxon>50 kb inversion clade</taxon>
        <taxon>NPAAA clade</taxon>
        <taxon>indigoferoid/millettioid clade</taxon>
        <taxon>Phaseoleae</taxon>
        <taxon>Mucuna</taxon>
    </lineage>
</organism>
<dbReference type="InterPro" id="IPR043128">
    <property type="entry name" value="Rev_trsase/Diguanyl_cyclase"/>
</dbReference>
<dbReference type="PANTHER" id="PTHR37984:SF5">
    <property type="entry name" value="PROTEIN NYNRIN-LIKE"/>
    <property type="match status" value="1"/>
</dbReference>
<protein>
    <submittedName>
        <fullName evidence="1">Retrovirus-related Pol polyprotein</fullName>
    </submittedName>
</protein>
<dbReference type="EMBL" id="QJKJ01003863">
    <property type="protein sequence ID" value="RDX96525.1"/>
    <property type="molecule type" value="Genomic_DNA"/>
</dbReference>
<keyword evidence="2" id="KW-1185">Reference proteome</keyword>
<evidence type="ECO:0000313" key="1">
    <source>
        <dbReference type="EMBL" id="RDX96525.1"/>
    </source>
</evidence>
<dbReference type="InterPro" id="IPR043502">
    <property type="entry name" value="DNA/RNA_pol_sf"/>
</dbReference>
<dbReference type="OrthoDB" id="1928132at2759"/>
<reference evidence="1" key="1">
    <citation type="submission" date="2018-05" db="EMBL/GenBank/DDBJ databases">
        <title>Draft genome of Mucuna pruriens seed.</title>
        <authorList>
            <person name="Nnadi N.E."/>
            <person name="Vos R."/>
            <person name="Hasami M.H."/>
            <person name="Devisetty U.K."/>
            <person name="Aguiy J.C."/>
        </authorList>
    </citation>
    <scope>NUCLEOTIDE SEQUENCE [LARGE SCALE GENOMIC DNA]</scope>
    <source>
        <strain evidence="1">JCA_2017</strain>
    </source>
</reference>
<comment type="caution">
    <text evidence="1">The sequence shown here is derived from an EMBL/GenBank/DDBJ whole genome shotgun (WGS) entry which is preliminary data.</text>
</comment>
<dbReference type="Proteomes" id="UP000257109">
    <property type="component" value="Unassembled WGS sequence"/>
</dbReference>
<accession>A0A371H170</accession>
<dbReference type="PANTHER" id="PTHR37984">
    <property type="entry name" value="PROTEIN CBG26694"/>
    <property type="match status" value="1"/>
</dbReference>
<sequence length="179" mass="21372">METFLVECRMTIVENWDHDQFMSLDITIMLKEFEDVFTSQPGFPPNRRRDHGIILVPIPLIDELLDELVEVTWFSKFNLKSWYHQIRMWTHEDHYKFLLMSFDLTNASSTFQSLMNKKCNFAEREMEYRGYVVSGEPIPKDVKAVRGFLGLTSYYRRLIKDYGVIARPLTELLKKEKFQ</sequence>
<dbReference type="Gene3D" id="3.10.10.10">
    <property type="entry name" value="HIV Type 1 Reverse Transcriptase, subunit A, domain 1"/>
    <property type="match status" value="1"/>
</dbReference>
<name>A0A371H170_MUCPR</name>
<feature type="non-terminal residue" evidence="1">
    <location>
        <position position="1"/>
    </location>
</feature>
<dbReference type="SUPFAM" id="SSF56672">
    <property type="entry name" value="DNA/RNA polymerases"/>
    <property type="match status" value="1"/>
</dbReference>